<gene>
    <name evidence="2" type="ORF">GCM10011579_009200</name>
</gene>
<evidence type="ECO:0000259" key="1">
    <source>
        <dbReference type="Pfam" id="PF18299"/>
    </source>
</evidence>
<name>A0A917XSV6_9ACTN</name>
<dbReference type="RefSeq" id="WP_189184477.1">
    <property type="nucleotide sequence ID" value="NZ_BMMM01000001.1"/>
</dbReference>
<comment type="caution">
    <text evidence="2">The sequence shown here is derived from an EMBL/GenBank/DDBJ whole genome shotgun (WGS) entry which is preliminary data.</text>
</comment>
<dbReference type="Proteomes" id="UP000600365">
    <property type="component" value="Unassembled WGS sequence"/>
</dbReference>
<reference evidence="2 3" key="1">
    <citation type="journal article" date="2014" name="Int. J. Syst. Evol. Microbiol.">
        <title>Complete genome sequence of Corynebacterium casei LMG S-19264T (=DSM 44701T), isolated from a smear-ripened cheese.</title>
        <authorList>
            <consortium name="US DOE Joint Genome Institute (JGI-PGF)"/>
            <person name="Walter F."/>
            <person name="Albersmeier A."/>
            <person name="Kalinowski J."/>
            <person name="Ruckert C."/>
        </authorList>
    </citation>
    <scope>NUCLEOTIDE SEQUENCE [LARGE SCALE GENOMIC DNA]</scope>
    <source>
        <strain evidence="2 3">CGMCC 4.7111</strain>
    </source>
</reference>
<accession>A0A917XSV6</accession>
<keyword evidence="3" id="KW-1185">Reference proteome</keyword>
<evidence type="ECO:0000313" key="3">
    <source>
        <dbReference type="Proteomes" id="UP000600365"/>
    </source>
</evidence>
<dbReference type="Pfam" id="PF18299">
    <property type="entry name" value="R2K_2"/>
    <property type="match status" value="1"/>
</dbReference>
<sequence length="267" mass="29346">MRTRTLFLSPRVNATGQALADAARRRGMQVETLRDWRVPDEWRGTPGATLYAGPLFADVVAGEPGLGLGLLEAPPDWLARLPYELKGREIEFSTVAEARQLRRPAFVKPPNDKSFPARVYPDGSRLPGPDAVDDDTPVLVSDIVAFAVEYRLFLLDGQVRTGSRYFARGELDVAPLDEDPRRDEVLSFAARLSEMGLPSAVVVDVGLRAEDTPRWAVVEANAAWASGHYACDPDAALDVVLRAARPVAEFTAADRQFLRPLPEVVRD</sequence>
<evidence type="ECO:0000313" key="2">
    <source>
        <dbReference type="EMBL" id="GGN52312.1"/>
    </source>
</evidence>
<feature type="domain" description="ATP-grasp" evidence="1">
    <location>
        <begin position="87"/>
        <end position="239"/>
    </location>
</feature>
<dbReference type="AlphaFoldDB" id="A0A917XSV6"/>
<organism evidence="2 3">
    <name type="scientific">Streptomyces albiflavescens</name>
    <dbReference type="NCBI Taxonomy" id="1623582"/>
    <lineage>
        <taxon>Bacteria</taxon>
        <taxon>Bacillati</taxon>
        <taxon>Actinomycetota</taxon>
        <taxon>Actinomycetes</taxon>
        <taxon>Kitasatosporales</taxon>
        <taxon>Streptomycetaceae</taxon>
        <taxon>Streptomyces</taxon>
    </lineage>
</organism>
<protein>
    <recommendedName>
        <fullName evidence="1">ATP-grasp domain-containing protein</fullName>
    </recommendedName>
</protein>
<dbReference type="InterPro" id="IPR041261">
    <property type="entry name" value="R2K_2"/>
</dbReference>
<dbReference type="EMBL" id="BMMM01000001">
    <property type="protein sequence ID" value="GGN52312.1"/>
    <property type="molecule type" value="Genomic_DNA"/>
</dbReference>
<proteinExistence type="predicted"/>